<proteinExistence type="predicted"/>
<name>A0ABV2LVM4_9FLAO</name>
<dbReference type="Proteomes" id="UP001549146">
    <property type="component" value="Unassembled WGS sequence"/>
</dbReference>
<evidence type="ECO:0000259" key="1">
    <source>
        <dbReference type="Pfam" id="PF03235"/>
    </source>
</evidence>
<comment type="caution">
    <text evidence="2">The sequence shown here is derived from an EMBL/GenBank/DDBJ whole genome shotgun (WGS) entry which is preliminary data.</text>
</comment>
<feature type="domain" description="GmrSD restriction endonucleases N-terminal" evidence="1">
    <location>
        <begin position="15"/>
        <end position="243"/>
    </location>
</feature>
<accession>A0ABV2LVM4</accession>
<gene>
    <name evidence="2" type="ORF">ABID46_002085</name>
</gene>
<dbReference type="EMBL" id="JBEPMO010000013">
    <property type="protein sequence ID" value="MET3732496.1"/>
    <property type="molecule type" value="Genomic_DNA"/>
</dbReference>
<reference evidence="2 3" key="1">
    <citation type="submission" date="2024-06" db="EMBL/GenBank/DDBJ databases">
        <title>Genomic Encyclopedia of Type Strains, Phase IV (KMG-IV): sequencing the most valuable type-strain genomes for metagenomic binning, comparative biology and taxonomic classification.</title>
        <authorList>
            <person name="Goeker M."/>
        </authorList>
    </citation>
    <scope>NUCLEOTIDE SEQUENCE [LARGE SCALE GENOMIC DNA]</scope>
    <source>
        <strain evidence="2 3">DSM 29388</strain>
    </source>
</reference>
<evidence type="ECO:0000313" key="2">
    <source>
        <dbReference type="EMBL" id="MET3732496.1"/>
    </source>
</evidence>
<dbReference type="RefSeq" id="WP_354509763.1">
    <property type="nucleotide sequence ID" value="NZ_JBEPMO010000013.1"/>
</dbReference>
<keyword evidence="3" id="KW-1185">Reference proteome</keyword>
<sequence>MKNQQLKEQSLLFLLSQNNFIVPEIQREYVWGNNPDVLNRFLDSIIDKIGDSCDVCGNPESSLKINVGFLYTYKPSYVNYNYERFLDENLIDGQQRFTTLFLLLFYTALKEERLEDFKDALRFEDYQQIAFDYKVRNLTHIFILDLISKVDSLEKLRLILRNEASWMLNDFKQDVTVLSMIQALKIIDSKFQARKEKYFAFILNNIKFYHFKTEATNQGEELYITMNARGEALSKNEENKAALMFDDANIFEYGKKWEEWQDFFWKHRNKSESNSNSDVGLNEFLRWIQVIEMTLRDNDFDTDEDEKIDDKSFTKSIITLIQGEKIHLDKAYFSIEKIEKYFKALEYLFKVYDADKSFLIKYDSICDNLITKEWLSPSNKVLSQIDCFKFIPILHYVNKLLETNRKVNNQNVFRLFRYLSNLTHDKTITKTINKQVINAIKLVDNLLKEDDDITKVIKLEKGSVSKSLLTPEEHFKFSIYLQNQNREHLESAFWNAEDNNILKGKISPLLQFSYFVDNSNEFEHLKSFDVFNPLDFDLNKFTLLFSNFQKLTSEDNEKISDNIWGTLMLTDYYQVKDYNDTHKIIVCENSDDFHLIRNKRFLSKLIEIDNFKTSEDYFQNIFNQFLSKYSTLDDLKNETDLKRQLYAYYIVLKNLGNWHFGKGKNFGVYLNPSRFNSFFELNVRYQHYRQKWQGADYNYFDDNKKHINKFYSQLLKPN</sequence>
<organism evidence="2 3">
    <name type="scientific">Moheibacter stercoris</name>
    <dbReference type="NCBI Taxonomy" id="1628251"/>
    <lineage>
        <taxon>Bacteria</taxon>
        <taxon>Pseudomonadati</taxon>
        <taxon>Bacteroidota</taxon>
        <taxon>Flavobacteriia</taxon>
        <taxon>Flavobacteriales</taxon>
        <taxon>Weeksellaceae</taxon>
        <taxon>Moheibacter</taxon>
    </lineage>
</organism>
<evidence type="ECO:0000313" key="3">
    <source>
        <dbReference type="Proteomes" id="UP001549146"/>
    </source>
</evidence>
<dbReference type="Pfam" id="PF03235">
    <property type="entry name" value="GmrSD_N"/>
    <property type="match status" value="1"/>
</dbReference>
<dbReference type="InterPro" id="IPR004919">
    <property type="entry name" value="GmrSD_N"/>
</dbReference>
<protein>
    <recommendedName>
        <fullName evidence="1">GmrSD restriction endonucleases N-terminal domain-containing protein</fullName>
    </recommendedName>
</protein>